<dbReference type="GO" id="GO:0005125">
    <property type="term" value="F:cytokine activity"/>
    <property type="evidence" value="ECO:0007669"/>
    <property type="project" value="TreeGrafter"/>
</dbReference>
<feature type="signal peptide" evidence="5">
    <location>
        <begin position="1"/>
        <end position="25"/>
    </location>
</feature>
<feature type="domain" description="CTCK" evidence="6">
    <location>
        <begin position="44"/>
        <end position="137"/>
    </location>
</feature>
<dbReference type="InterPro" id="IPR006208">
    <property type="entry name" value="Glyco_hormone_CN"/>
</dbReference>
<dbReference type="PRINTS" id="PR01304">
    <property type="entry name" value="NORRIEDSEASE"/>
</dbReference>
<dbReference type="GO" id="GO:0110135">
    <property type="term" value="P:Norrin signaling pathway"/>
    <property type="evidence" value="ECO:0007669"/>
    <property type="project" value="TreeGrafter"/>
</dbReference>
<dbReference type="RefSeq" id="XP_019644923.1">
    <property type="nucleotide sequence ID" value="XM_019789364.1"/>
</dbReference>
<dbReference type="GeneID" id="109485697"/>
<sequence length="143" mass="16350">MPLRHRRRVLHVLVLLALLVTELRAGGGRKKGERKGKGNKNARCKRFHYVQTIRHPTLDCEVQNVLMARCEGACRRASRTDPIIEFSPILRHPFQYRRQSCQAKLSKLKAVRLKCTDGTFVTATYRYITKCACAACPPDFTLP</sequence>
<organism evidence="7 8">
    <name type="scientific">Branchiostoma belcheri</name>
    <name type="common">Amphioxus</name>
    <dbReference type="NCBI Taxonomy" id="7741"/>
    <lineage>
        <taxon>Eukaryota</taxon>
        <taxon>Metazoa</taxon>
        <taxon>Chordata</taxon>
        <taxon>Cephalochordata</taxon>
        <taxon>Leptocardii</taxon>
        <taxon>Amphioxiformes</taxon>
        <taxon>Branchiostomatidae</taxon>
        <taxon>Branchiostoma</taxon>
    </lineage>
</organism>
<protein>
    <submittedName>
        <fullName evidence="8">Norrin-like</fullName>
    </submittedName>
</protein>
<evidence type="ECO:0000256" key="3">
    <source>
        <dbReference type="ARBA" id="ARBA00023157"/>
    </source>
</evidence>
<dbReference type="InterPro" id="IPR003064">
    <property type="entry name" value="Norrie_dis"/>
</dbReference>
<reference evidence="8" key="1">
    <citation type="submission" date="2025-08" db="UniProtKB">
        <authorList>
            <consortium name="RefSeq"/>
        </authorList>
    </citation>
    <scope>IDENTIFICATION</scope>
    <source>
        <tissue evidence="8">Gonad</tissue>
    </source>
</reference>
<dbReference type="Proteomes" id="UP000515135">
    <property type="component" value="Unplaced"/>
</dbReference>
<dbReference type="InterPro" id="IPR006207">
    <property type="entry name" value="Cys_knot_C"/>
</dbReference>
<evidence type="ECO:0000256" key="5">
    <source>
        <dbReference type="SAM" id="SignalP"/>
    </source>
</evidence>
<dbReference type="SMART" id="SM00041">
    <property type="entry name" value="CT"/>
    <property type="match status" value="1"/>
</dbReference>
<dbReference type="PANTHER" id="PTHR28611">
    <property type="entry name" value="NORRIN"/>
    <property type="match status" value="1"/>
</dbReference>
<dbReference type="GO" id="GO:0045893">
    <property type="term" value="P:positive regulation of DNA-templated transcription"/>
    <property type="evidence" value="ECO:0007669"/>
    <property type="project" value="TreeGrafter"/>
</dbReference>
<comment type="subcellular location">
    <subcellularLocation>
        <location evidence="1">Secreted</location>
    </subcellularLocation>
</comment>
<comment type="caution">
    <text evidence="4">Lacks conserved residue(s) required for the propagation of feature annotation.</text>
</comment>
<feature type="chain" id="PRO_5027828600" evidence="5">
    <location>
        <begin position="26"/>
        <end position="143"/>
    </location>
</feature>
<keyword evidence="2" id="KW-0964">Secreted</keyword>
<dbReference type="PROSITE" id="PS01225">
    <property type="entry name" value="CTCK_2"/>
    <property type="match status" value="1"/>
</dbReference>
<dbReference type="PANTHER" id="PTHR28611:SF1">
    <property type="entry name" value="NORRIN"/>
    <property type="match status" value="1"/>
</dbReference>
<dbReference type="GO" id="GO:0016055">
    <property type="term" value="P:Wnt signaling pathway"/>
    <property type="evidence" value="ECO:0007669"/>
    <property type="project" value="InterPro"/>
</dbReference>
<dbReference type="Gene3D" id="2.10.90.10">
    <property type="entry name" value="Cystine-knot cytokines"/>
    <property type="match status" value="1"/>
</dbReference>
<dbReference type="AlphaFoldDB" id="A0A6P5A5X5"/>
<accession>A0A6P5A5X5</accession>
<proteinExistence type="predicted"/>
<dbReference type="InterPro" id="IPR029034">
    <property type="entry name" value="Cystine-knot_cytokine"/>
</dbReference>
<evidence type="ECO:0000256" key="4">
    <source>
        <dbReference type="PROSITE-ProRule" id="PRU00039"/>
    </source>
</evidence>
<dbReference type="KEGG" id="bbel:109485697"/>
<evidence type="ECO:0000313" key="7">
    <source>
        <dbReference type="Proteomes" id="UP000515135"/>
    </source>
</evidence>
<evidence type="ECO:0000313" key="8">
    <source>
        <dbReference type="RefSeq" id="XP_019644923.1"/>
    </source>
</evidence>
<keyword evidence="3" id="KW-1015">Disulfide bond</keyword>
<gene>
    <name evidence="8" type="primary">LOC109485697</name>
</gene>
<name>A0A6P5A5X5_BRABE</name>
<dbReference type="GO" id="GO:0005109">
    <property type="term" value="F:frizzled binding"/>
    <property type="evidence" value="ECO:0007669"/>
    <property type="project" value="TreeGrafter"/>
</dbReference>
<dbReference type="OrthoDB" id="6059567at2759"/>
<evidence type="ECO:0000256" key="2">
    <source>
        <dbReference type="ARBA" id="ARBA00022525"/>
    </source>
</evidence>
<evidence type="ECO:0000256" key="1">
    <source>
        <dbReference type="ARBA" id="ARBA00004613"/>
    </source>
</evidence>
<dbReference type="GO" id="GO:0005615">
    <property type="term" value="C:extracellular space"/>
    <property type="evidence" value="ECO:0007669"/>
    <property type="project" value="InterPro"/>
</dbReference>
<keyword evidence="5" id="KW-0732">Signal</keyword>
<evidence type="ECO:0000259" key="6">
    <source>
        <dbReference type="PROSITE" id="PS01225"/>
    </source>
</evidence>
<keyword evidence="7" id="KW-1185">Reference proteome</keyword>
<dbReference type="Pfam" id="PF00007">
    <property type="entry name" value="Cys_knot"/>
    <property type="match status" value="1"/>
</dbReference>